<dbReference type="AlphaFoldDB" id="A0A7U2I126"/>
<sequence>MLESIDCKCPSHHSSTSGQKEIQKENAASQTLERPTPQAGSSESWGAASLLPILLTGDTSKSLSLDSIVLGVTSCRLVAVWRCDHCHAAKEIRAYPEHLPGSERWS</sequence>
<feature type="compositionally biased region" description="Polar residues" evidence="1">
    <location>
        <begin position="12"/>
        <end position="44"/>
    </location>
</feature>
<dbReference type="Proteomes" id="UP000663193">
    <property type="component" value="Chromosome 9"/>
</dbReference>
<dbReference type="EMBL" id="CP069031">
    <property type="protein sequence ID" value="QRC99420.1"/>
    <property type="molecule type" value="Genomic_DNA"/>
</dbReference>
<feature type="region of interest" description="Disordered" evidence="1">
    <location>
        <begin position="1"/>
        <end position="44"/>
    </location>
</feature>
<protein>
    <submittedName>
        <fullName evidence="2">Uncharacterized protein</fullName>
    </submittedName>
</protein>
<dbReference type="VEuPathDB" id="FungiDB:JI435_436970"/>
<name>A0A7U2I126_PHANO</name>
<evidence type="ECO:0000256" key="1">
    <source>
        <dbReference type="SAM" id="MobiDB-lite"/>
    </source>
</evidence>
<evidence type="ECO:0000313" key="3">
    <source>
        <dbReference type="Proteomes" id="UP000663193"/>
    </source>
</evidence>
<accession>A0A7U2I126</accession>
<reference evidence="3" key="1">
    <citation type="journal article" date="2021" name="BMC Genomics">
        <title>Chromosome-level genome assembly and manually-curated proteome of model necrotroph Parastagonospora nodorum Sn15 reveals a genome-wide trove of candidate effector homologs, and redundancy of virulence-related functions within an accessory chromosome.</title>
        <authorList>
            <person name="Bertazzoni S."/>
            <person name="Jones D.A.B."/>
            <person name="Phan H.T."/>
            <person name="Tan K.-C."/>
            <person name="Hane J.K."/>
        </authorList>
    </citation>
    <scope>NUCLEOTIDE SEQUENCE [LARGE SCALE GENOMIC DNA]</scope>
    <source>
        <strain evidence="3">SN15 / ATCC MYA-4574 / FGSC 10173)</strain>
    </source>
</reference>
<evidence type="ECO:0000313" key="2">
    <source>
        <dbReference type="EMBL" id="QRC99420.1"/>
    </source>
</evidence>
<proteinExistence type="predicted"/>
<gene>
    <name evidence="2" type="ORF">JI435_436970</name>
</gene>
<keyword evidence="3" id="KW-1185">Reference proteome</keyword>
<organism evidence="2 3">
    <name type="scientific">Phaeosphaeria nodorum (strain SN15 / ATCC MYA-4574 / FGSC 10173)</name>
    <name type="common">Glume blotch fungus</name>
    <name type="synonym">Parastagonospora nodorum</name>
    <dbReference type="NCBI Taxonomy" id="321614"/>
    <lineage>
        <taxon>Eukaryota</taxon>
        <taxon>Fungi</taxon>
        <taxon>Dikarya</taxon>
        <taxon>Ascomycota</taxon>
        <taxon>Pezizomycotina</taxon>
        <taxon>Dothideomycetes</taxon>
        <taxon>Pleosporomycetidae</taxon>
        <taxon>Pleosporales</taxon>
        <taxon>Pleosporineae</taxon>
        <taxon>Phaeosphaeriaceae</taxon>
        <taxon>Parastagonospora</taxon>
    </lineage>
</organism>